<gene>
    <name evidence="3" type="ORF">BN1204_068710</name>
    <name evidence="2" type="ORF">NCLIV_068710</name>
</gene>
<dbReference type="OMA" id="AMYFLQH"/>
<dbReference type="OrthoDB" id="120976at2759"/>
<dbReference type="Gene3D" id="3.80.10.10">
    <property type="entry name" value="Ribonuclease Inhibitor"/>
    <property type="match status" value="1"/>
</dbReference>
<reference evidence="3" key="4">
    <citation type="journal article" date="2015" name="PLoS ONE">
        <title>Comprehensive Evaluation of Toxoplasma gondii VEG and Neospora caninum LIV Genomes with Tachyzoite Stage Transcriptome and Proteome Defines Novel Transcript Features.</title>
        <authorList>
            <person name="Ramaprasad A."/>
            <person name="Mourier T."/>
            <person name="Naeem R."/>
            <person name="Malas T.B."/>
            <person name="Moussa E."/>
            <person name="Panigrahi A."/>
            <person name="Vermont S.J."/>
            <person name="Otto T.D."/>
            <person name="Wastling J."/>
            <person name="Pain A."/>
        </authorList>
    </citation>
    <scope>NUCLEOTIDE SEQUENCE</scope>
    <source>
        <strain evidence="3">Liverpool</strain>
    </source>
</reference>
<dbReference type="VEuPathDB" id="ToxoDB:NCLIV_068710"/>
<evidence type="ECO:0000256" key="1">
    <source>
        <dbReference type="SAM" id="MobiDB-lite"/>
    </source>
</evidence>
<feature type="compositionally biased region" description="Basic and acidic residues" evidence="1">
    <location>
        <begin position="196"/>
        <end position="205"/>
    </location>
</feature>
<dbReference type="SUPFAM" id="SSF52047">
    <property type="entry name" value="RNI-like"/>
    <property type="match status" value="1"/>
</dbReference>
<keyword evidence="4" id="KW-1185">Reference proteome</keyword>
<dbReference type="GeneID" id="13445670"/>
<dbReference type="EMBL" id="LN714487">
    <property type="protein sequence ID" value="CEL71207.1"/>
    <property type="molecule type" value="Genomic_DNA"/>
</dbReference>
<dbReference type="AlphaFoldDB" id="F0VRV0"/>
<organism evidence="2 4">
    <name type="scientific">Neospora caninum (strain Liverpool)</name>
    <dbReference type="NCBI Taxonomy" id="572307"/>
    <lineage>
        <taxon>Eukaryota</taxon>
        <taxon>Sar</taxon>
        <taxon>Alveolata</taxon>
        <taxon>Apicomplexa</taxon>
        <taxon>Conoidasida</taxon>
        <taxon>Coccidia</taxon>
        <taxon>Eucoccidiorida</taxon>
        <taxon>Eimeriorina</taxon>
        <taxon>Sarcocystidae</taxon>
        <taxon>Neospora</taxon>
    </lineage>
</organism>
<evidence type="ECO:0000313" key="2">
    <source>
        <dbReference type="EMBL" id="CBZ56448.1"/>
    </source>
</evidence>
<dbReference type="Proteomes" id="UP000007494">
    <property type="component" value="Chromosome XII"/>
</dbReference>
<dbReference type="EMBL" id="FR823393">
    <property type="protein sequence ID" value="CBZ56448.1"/>
    <property type="molecule type" value="Genomic_DNA"/>
</dbReference>
<feature type="region of interest" description="Disordered" evidence="1">
    <location>
        <begin position="152"/>
        <end position="211"/>
    </location>
</feature>
<feature type="compositionally biased region" description="Basic and acidic residues" evidence="1">
    <location>
        <begin position="152"/>
        <end position="167"/>
    </location>
</feature>
<evidence type="ECO:0000313" key="4">
    <source>
        <dbReference type="Proteomes" id="UP000007494"/>
    </source>
</evidence>
<dbReference type="RefSeq" id="XP_003886473.1">
    <property type="nucleotide sequence ID" value="XM_003886424.1"/>
</dbReference>
<accession>F0VRV0</accession>
<reference evidence="2" key="2">
    <citation type="submission" date="2011-03" db="EMBL/GenBank/DDBJ databases">
        <title>Comparative genomics and transcriptomics of Neospora caninum and Toxoplasma gondii.</title>
        <authorList>
            <person name="Reid A.J."/>
            <person name="Sohal A."/>
            <person name="Harris D."/>
            <person name="Quail M."/>
            <person name="Sanders M."/>
            <person name="Berriman M."/>
            <person name="Wastling J.M."/>
            <person name="Pain A."/>
        </authorList>
    </citation>
    <scope>NUCLEOTIDE SEQUENCE</scope>
    <source>
        <strain evidence="2">Liverpool</strain>
    </source>
</reference>
<dbReference type="eggNOG" id="ENOG502R0CU">
    <property type="taxonomic scope" value="Eukaryota"/>
</dbReference>
<dbReference type="InParanoid" id="F0VRV0"/>
<evidence type="ECO:0000313" key="3">
    <source>
        <dbReference type="EMBL" id="CEL71207.1"/>
    </source>
</evidence>
<reference evidence="2" key="1">
    <citation type="submission" date="2011-02" db="EMBL/GenBank/DDBJ databases">
        <authorList>
            <person name="Aslett M."/>
        </authorList>
    </citation>
    <scope>NUCLEOTIDE SEQUENCE</scope>
    <source>
        <strain evidence="2">Liverpool</strain>
    </source>
</reference>
<protein>
    <submittedName>
        <fullName evidence="2">Uncharacterized protein</fullName>
    </submittedName>
</protein>
<dbReference type="InterPro" id="IPR032675">
    <property type="entry name" value="LRR_dom_sf"/>
</dbReference>
<name>F0VRV0_NEOCL</name>
<reference evidence="4" key="3">
    <citation type="journal article" date="2012" name="PLoS Pathog.">
        <title>Comparative genomics of the apicomplexan parasites Toxoplasma gondii and Neospora caninum: Coccidia differing in host range and transmission strategy.</title>
        <authorList>
            <person name="Reid A.J."/>
            <person name="Vermont S.J."/>
            <person name="Cotton J.A."/>
            <person name="Harris D."/>
            <person name="Hill-Cawthorne G.A."/>
            <person name="Konen-Waisman S."/>
            <person name="Latham S.M."/>
            <person name="Mourier T."/>
            <person name="Norton R."/>
            <person name="Quail M.A."/>
            <person name="Sanders M."/>
            <person name="Shanmugam D."/>
            <person name="Sohal A."/>
            <person name="Wasmuth J.D."/>
            <person name="Brunk B."/>
            <person name="Grigg M.E."/>
            <person name="Howard J.C."/>
            <person name="Parkinson J."/>
            <person name="Roos D.S."/>
            <person name="Trees A.J."/>
            <person name="Berriman M."/>
            <person name="Pain A."/>
            <person name="Wastling J.M."/>
        </authorList>
    </citation>
    <scope>NUCLEOTIDE SEQUENCE [LARGE SCALE GENOMIC DNA]</scope>
    <source>
        <strain evidence="4">Liverpool</strain>
    </source>
</reference>
<sequence length="226" mass="24332">MLSTSDIVLAGSLCSLEPGLSLKNTSIGDTGVNVLTKIVGEKFAISHLDISGTRVSDNGVSRLCQEISQCSSIKTLALPAVGHDGLSSIVLMLESPGSKTLEKLSFQVDDKTTLSHVHAVSETDVLLQQLSEEVQMAETAIKKKLESQVEKSEEAANKEAGLPERPTEVLQRNEAQENTDADGSVGDNEAYQQSLLEREHLRDYGDASSPQVTSAMYFLQHTTTKS</sequence>
<proteinExistence type="predicted"/>